<gene>
    <name evidence="8" type="ORF">Ga0080559_TMP4410</name>
</gene>
<evidence type="ECO:0000256" key="5">
    <source>
        <dbReference type="ARBA" id="ARBA00022737"/>
    </source>
</evidence>
<reference evidence="8 9" key="1">
    <citation type="submission" date="2016-03" db="EMBL/GenBank/DDBJ databases">
        <title>Deep-sea bacteria in the southern Pacific.</title>
        <authorList>
            <person name="Tang K."/>
        </authorList>
    </citation>
    <scope>NUCLEOTIDE SEQUENCE [LARGE SCALE GENOMIC DNA]</scope>
    <source>
        <strain evidence="8 9">JLT2016</strain>
    </source>
</reference>
<dbReference type="PANTHER" id="PTHR38340">
    <property type="entry name" value="S-LAYER PROTEIN"/>
    <property type="match status" value="1"/>
</dbReference>
<keyword evidence="5" id="KW-0677">Repeat</keyword>
<evidence type="ECO:0000256" key="6">
    <source>
        <dbReference type="ARBA" id="ARBA00023026"/>
    </source>
</evidence>
<keyword evidence="9" id="KW-1185">Reference proteome</keyword>
<evidence type="ECO:0000313" key="8">
    <source>
        <dbReference type="EMBL" id="APX25206.1"/>
    </source>
</evidence>
<dbReference type="Gene3D" id="2.150.10.10">
    <property type="entry name" value="Serralysin-like metalloprotease, C-terminal"/>
    <property type="match status" value="4"/>
</dbReference>
<comment type="subcellular location">
    <subcellularLocation>
        <location evidence="1">Membrane</location>
    </subcellularLocation>
    <subcellularLocation>
        <location evidence="2">Secreted</location>
    </subcellularLocation>
</comment>
<dbReference type="InterPro" id="IPR011049">
    <property type="entry name" value="Serralysin-like_metalloprot_C"/>
</dbReference>
<dbReference type="SUPFAM" id="SSF51120">
    <property type="entry name" value="beta-Roll"/>
    <property type="match status" value="2"/>
</dbReference>
<keyword evidence="4" id="KW-0800">Toxin</keyword>
<keyword evidence="3" id="KW-0964">Secreted</keyword>
<dbReference type="GO" id="GO:0005576">
    <property type="term" value="C:extracellular region"/>
    <property type="evidence" value="ECO:0007669"/>
    <property type="project" value="UniProtKB-SubCell"/>
</dbReference>
<dbReference type="OrthoDB" id="9342475at2"/>
<evidence type="ECO:0000256" key="7">
    <source>
        <dbReference type="ARBA" id="ARBA00023136"/>
    </source>
</evidence>
<dbReference type="PROSITE" id="PS00330">
    <property type="entry name" value="HEMOLYSIN_CALCIUM"/>
    <property type="match status" value="4"/>
</dbReference>
<name>A0A1U7DAV4_9RHOB</name>
<dbReference type="GO" id="GO:0005509">
    <property type="term" value="F:calcium ion binding"/>
    <property type="evidence" value="ECO:0007669"/>
    <property type="project" value="InterPro"/>
</dbReference>
<dbReference type="PRINTS" id="PR00313">
    <property type="entry name" value="CABNDNGRPT"/>
</dbReference>
<dbReference type="InterPro" id="IPR050557">
    <property type="entry name" value="RTX_toxin/Mannuronan_C5-epim"/>
</dbReference>
<protein>
    <submittedName>
        <fullName evidence="8">Putative calcium-binding protein</fullName>
    </submittedName>
</protein>
<evidence type="ECO:0000256" key="4">
    <source>
        <dbReference type="ARBA" id="ARBA00022656"/>
    </source>
</evidence>
<evidence type="ECO:0000256" key="1">
    <source>
        <dbReference type="ARBA" id="ARBA00004370"/>
    </source>
</evidence>
<dbReference type="InterPro" id="IPR003995">
    <property type="entry name" value="RTX_toxin_determinant-A"/>
</dbReference>
<dbReference type="InterPro" id="IPR001343">
    <property type="entry name" value="Hemolysn_Ca-bd"/>
</dbReference>
<dbReference type="AlphaFoldDB" id="A0A1U7DAV4"/>
<dbReference type="PRINTS" id="PR01488">
    <property type="entry name" value="RTXTOXINA"/>
</dbReference>
<accession>A0A1U7DAV4</accession>
<proteinExistence type="predicted"/>
<dbReference type="RefSeq" id="WP_076624844.1">
    <property type="nucleotide sequence ID" value="NZ_BMEW01000006.1"/>
</dbReference>
<dbReference type="InterPro" id="IPR018511">
    <property type="entry name" value="Hemolysin-typ_Ca-bd_CS"/>
</dbReference>
<evidence type="ECO:0000256" key="2">
    <source>
        <dbReference type="ARBA" id="ARBA00004613"/>
    </source>
</evidence>
<evidence type="ECO:0000313" key="9">
    <source>
        <dbReference type="Proteomes" id="UP000186559"/>
    </source>
</evidence>
<evidence type="ECO:0000256" key="3">
    <source>
        <dbReference type="ARBA" id="ARBA00022525"/>
    </source>
</evidence>
<dbReference type="PANTHER" id="PTHR38340:SF1">
    <property type="entry name" value="S-LAYER PROTEIN"/>
    <property type="match status" value="1"/>
</dbReference>
<dbReference type="Pfam" id="PF00353">
    <property type="entry name" value="HemolysinCabind"/>
    <property type="match status" value="5"/>
</dbReference>
<organism evidence="8 9">
    <name type="scientific">Salipiger profundus</name>
    <dbReference type="NCBI Taxonomy" id="1229727"/>
    <lineage>
        <taxon>Bacteria</taxon>
        <taxon>Pseudomonadati</taxon>
        <taxon>Pseudomonadota</taxon>
        <taxon>Alphaproteobacteria</taxon>
        <taxon>Rhodobacterales</taxon>
        <taxon>Roseobacteraceae</taxon>
        <taxon>Salipiger</taxon>
    </lineage>
</organism>
<keyword evidence="6" id="KW-0843">Virulence</keyword>
<dbReference type="GO" id="GO:0016020">
    <property type="term" value="C:membrane"/>
    <property type="evidence" value="ECO:0007669"/>
    <property type="project" value="UniProtKB-SubCell"/>
</dbReference>
<dbReference type="KEGG" id="tpro:Ga0080559_TMP4410"/>
<dbReference type="Proteomes" id="UP000186559">
    <property type="component" value="Chromosome"/>
</dbReference>
<keyword evidence="7" id="KW-0472">Membrane</keyword>
<dbReference type="STRING" id="1229727.Ga0080559_TMP4410"/>
<dbReference type="GO" id="GO:0090729">
    <property type="term" value="F:toxin activity"/>
    <property type="evidence" value="ECO:0007669"/>
    <property type="project" value="UniProtKB-KW"/>
</dbReference>
<sequence length="488" mass="49244">MPYYSFDALLLEWYFDGGLAPEIDLSSQTLEIGTIGNWDFSIDPEQSTRVLGSDLSLAGAATLSGWLTEVAITDGGTTVDIGEVGTRLSISENTWIWGDNDQFEANFLVVSYGLAADPDTYNYAIIQLGGDALSENMSAADANDLWGQVSGLNVDLDPVDPADFPDAYDLDALADSYAPDTNLIIGTDGGDLLQGTAGDDVIWALDGPDRLEGGAGNDTLLGDSGSDSILAGDGDDVVLGGDRGDVIAASNGDDTVFGEGGNDQIGGGEGSDSIEAGDGNDIVGGGGGDDIILLGSGDNVASGGAGNDLIIDEAGDSTIGGVTGDDTINGGSGDDSLGGGAGQDLIFAGNGNDAVGGGYGADTIYGEGGDDYLGGGAGHDLLRGGAGDDTLNGGFGSDTLVGGDGADVFVFNVFDSPETDTVLDFELGTDVLTFVGFDGGFEDLTFQKFDTYGPLFITAGDLTISLDSGAGEPALFAGDMTADLFNFV</sequence>
<dbReference type="EMBL" id="CP014796">
    <property type="protein sequence ID" value="APX25206.1"/>
    <property type="molecule type" value="Genomic_DNA"/>
</dbReference>